<dbReference type="EMBL" id="JAHHUM010002058">
    <property type="protein sequence ID" value="KAK5606640.1"/>
    <property type="molecule type" value="Genomic_DNA"/>
</dbReference>
<comment type="caution">
    <text evidence="1">The sequence shown here is derived from an EMBL/GenBank/DDBJ whole genome shotgun (WGS) entry which is preliminary data.</text>
</comment>
<dbReference type="AlphaFoldDB" id="A0AAV9RDJ3"/>
<evidence type="ECO:0000313" key="1">
    <source>
        <dbReference type="EMBL" id="KAK5606640.1"/>
    </source>
</evidence>
<organism evidence="1 2">
    <name type="scientific">Crenichthys baileyi</name>
    <name type="common">White River springfish</name>
    <dbReference type="NCBI Taxonomy" id="28760"/>
    <lineage>
        <taxon>Eukaryota</taxon>
        <taxon>Metazoa</taxon>
        <taxon>Chordata</taxon>
        <taxon>Craniata</taxon>
        <taxon>Vertebrata</taxon>
        <taxon>Euteleostomi</taxon>
        <taxon>Actinopterygii</taxon>
        <taxon>Neopterygii</taxon>
        <taxon>Teleostei</taxon>
        <taxon>Neoteleostei</taxon>
        <taxon>Acanthomorphata</taxon>
        <taxon>Ovalentaria</taxon>
        <taxon>Atherinomorphae</taxon>
        <taxon>Cyprinodontiformes</taxon>
        <taxon>Goodeidae</taxon>
        <taxon>Crenichthys</taxon>
    </lineage>
</organism>
<sequence>MKRQLSVADTGIQLPPRHTSMCLVFRTTSAQVSSAPRLRRSPPICLLTPCLLITLPPTKDNAADGRHQPQARQLLAPLLIGALLPLLPATDQPPLPTSPWVSLGCPLRALHCSWSCPEGSVDVPPLHLVPVRVGFEDGLPPLPVPVPEELEDKPSPLLVPVLEGFKDNSPPPPLPVPAPEEFGDELPPLPVPVSGELEDEPPPLLVPVSEEFKDKLPPVPVPEELDDELAPLLIPVPEGGSGMNCLQFGFQSSVRGARTHCLHLLSLSSSTADLQGTAADLHSLVEDSSRFCTTLPSHTASLSMAGLLTTTSGTPA</sequence>
<evidence type="ECO:0000313" key="2">
    <source>
        <dbReference type="Proteomes" id="UP001311232"/>
    </source>
</evidence>
<reference evidence="1 2" key="1">
    <citation type="submission" date="2021-06" db="EMBL/GenBank/DDBJ databases">
        <authorList>
            <person name="Palmer J.M."/>
        </authorList>
    </citation>
    <scope>NUCLEOTIDE SEQUENCE [LARGE SCALE GENOMIC DNA]</scope>
    <source>
        <strain evidence="1 2">MEX-2019</strain>
        <tissue evidence="1">Muscle</tissue>
    </source>
</reference>
<name>A0AAV9RDJ3_9TELE</name>
<dbReference type="Proteomes" id="UP001311232">
    <property type="component" value="Unassembled WGS sequence"/>
</dbReference>
<protein>
    <submittedName>
        <fullName evidence="1">Uncharacterized protein</fullName>
    </submittedName>
</protein>
<keyword evidence="2" id="KW-1185">Reference proteome</keyword>
<gene>
    <name evidence="1" type="ORF">CRENBAI_017690</name>
</gene>
<accession>A0AAV9RDJ3</accession>
<proteinExistence type="predicted"/>